<feature type="compositionally biased region" description="Acidic residues" evidence="8">
    <location>
        <begin position="164"/>
        <end position="180"/>
    </location>
</feature>
<organism evidence="10 11">
    <name type="scientific">Monosporascus cannonballus</name>
    <dbReference type="NCBI Taxonomy" id="155416"/>
    <lineage>
        <taxon>Eukaryota</taxon>
        <taxon>Fungi</taxon>
        <taxon>Dikarya</taxon>
        <taxon>Ascomycota</taxon>
        <taxon>Pezizomycotina</taxon>
        <taxon>Sordariomycetes</taxon>
        <taxon>Xylariomycetidae</taxon>
        <taxon>Xylariales</taxon>
        <taxon>Xylariales incertae sedis</taxon>
        <taxon>Monosporascus</taxon>
    </lineage>
</organism>
<name>A0ABY0H4J6_9PEZI</name>
<keyword evidence="5 7" id="KW-0697">Rotamase</keyword>
<sequence>MSMLPVALYGLEVPPGGIMIPAMQEDSFPDAAYRITMAALDPTEAPEADENGNIPNVPRSTLKIVRQRYSDLDDEIDDEYLKQIMGGSSDSDSDEDEDGEDDDEANGGPSDPAKSKKAKREAALKKLIEAAQDEEDSDEEMADGNAKTNGKKANKKGKEPATSSDDDDDDEDEDDEDGLDMEELVVCTLDTERNYQQPLDITIAPDERVFFVVKGTHTVHLTGNYIIDANEDISPDEDDDEEGYDFHDGIDDYDSEESEVDHLDGIQDPRVTEIESDEEDAPKLVAADAKKGKNKRPAEDQGEGLDEMIAKSGAAAAETKLSKKQQKKLKNNKGEPVAADEGKDAAKEAPTKGDKKVQFAKNLEQGPTGSSAAEKPAAKGASLGVKVVQGVTVDDRKLGTGRAVKKGDRVDVRYIGKLQDGKVFDSNKKGKPFSFKAGDGQVIKGWDIGIIGMSVGGERRLTIPAHLAYGSKSLPGIPSNSQLIFDVKLLGIK</sequence>
<feature type="compositionally biased region" description="Acidic residues" evidence="8">
    <location>
        <begin position="131"/>
        <end position="142"/>
    </location>
</feature>
<feature type="compositionally biased region" description="Basic residues" evidence="8">
    <location>
        <begin position="322"/>
        <end position="331"/>
    </location>
</feature>
<dbReference type="Gene3D" id="3.10.50.40">
    <property type="match status" value="1"/>
</dbReference>
<comment type="catalytic activity">
    <reaction evidence="1 7">
        <text>[protein]-peptidylproline (omega=180) = [protein]-peptidylproline (omega=0)</text>
        <dbReference type="Rhea" id="RHEA:16237"/>
        <dbReference type="Rhea" id="RHEA-COMP:10747"/>
        <dbReference type="Rhea" id="RHEA-COMP:10748"/>
        <dbReference type="ChEBI" id="CHEBI:83833"/>
        <dbReference type="ChEBI" id="CHEBI:83834"/>
        <dbReference type="EC" id="5.2.1.8"/>
    </reaction>
</comment>
<accession>A0ABY0H4J6</accession>
<dbReference type="Pfam" id="PF00254">
    <property type="entry name" value="FKBP_C"/>
    <property type="match status" value="1"/>
</dbReference>
<dbReference type="InterPro" id="IPR001179">
    <property type="entry name" value="PPIase_FKBP_dom"/>
</dbReference>
<comment type="function">
    <text evidence="2">PPIase that acts as a histone chaperone. Histone proline isomerase that increases the rate of cis-trans isomerization at prolines on the histone H3 N-terminal tail. Proline isomerization influences H3 methylation thereby regulating gene expression.</text>
</comment>
<dbReference type="EMBL" id="QJNS01000253">
    <property type="protein sequence ID" value="RYO81376.1"/>
    <property type="molecule type" value="Genomic_DNA"/>
</dbReference>
<evidence type="ECO:0000256" key="1">
    <source>
        <dbReference type="ARBA" id="ARBA00000971"/>
    </source>
</evidence>
<evidence type="ECO:0000313" key="10">
    <source>
        <dbReference type="EMBL" id="RYO81376.1"/>
    </source>
</evidence>
<gene>
    <name evidence="10" type="ORF">DL762_007155</name>
</gene>
<protein>
    <recommendedName>
        <fullName evidence="7">peptidylprolyl isomerase</fullName>
        <ecNumber evidence="7">5.2.1.8</ecNumber>
    </recommendedName>
</protein>
<feature type="compositionally biased region" description="Basic and acidic residues" evidence="8">
    <location>
        <begin position="288"/>
        <end position="299"/>
    </location>
</feature>
<dbReference type="InterPro" id="IPR046357">
    <property type="entry name" value="PPIase_dom_sf"/>
</dbReference>
<feature type="compositionally biased region" description="Acidic residues" evidence="8">
    <location>
        <begin position="91"/>
        <end position="105"/>
    </location>
</feature>
<dbReference type="PANTHER" id="PTHR43811">
    <property type="entry name" value="FKBP-TYPE PEPTIDYL-PROLYL CIS-TRANS ISOMERASE FKPA"/>
    <property type="match status" value="1"/>
</dbReference>
<evidence type="ECO:0000256" key="5">
    <source>
        <dbReference type="ARBA" id="ARBA00023110"/>
    </source>
</evidence>
<feature type="compositionally biased region" description="Basic and acidic residues" evidence="8">
    <location>
        <begin position="260"/>
        <end position="273"/>
    </location>
</feature>
<evidence type="ECO:0000256" key="6">
    <source>
        <dbReference type="ARBA" id="ARBA00023235"/>
    </source>
</evidence>
<evidence type="ECO:0000256" key="3">
    <source>
        <dbReference type="ARBA" id="ARBA00007838"/>
    </source>
</evidence>
<evidence type="ECO:0000313" key="11">
    <source>
        <dbReference type="Proteomes" id="UP000294003"/>
    </source>
</evidence>
<comment type="similarity">
    <text evidence="3">Belongs to the FKBP-type PPIase family. FKBP3/4 subfamily.</text>
</comment>
<evidence type="ECO:0000256" key="2">
    <source>
        <dbReference type="ARBA" id="ARBA00002221"/>
    </source>
</evidence>
<dbReference type="Pfam" id="PF17800">
    <property type="entry name" value="NPL"/>
    <property type="match status" value="1"/>
</dbReference>
<comment type="subunit">
    <text evidence="4">Binds to histones H3 and H4.</text>
</comment>
<dbReference type="PROSITE" id="PS50059">
    <property type="entry name" value="FKBP_PPIASE"/>
    <property type="match status" value="1"/>
</dbReference>
<evidence type="ECO:0000259" key="9">
    <source>
        <dbReference type="PROSITE" id="PS50059"/>
    </source>
</evidence>
<dbReference type="InterPro" id="IPR023566">
    <property type="entry name" value="PPIase_Fpr3/Fpr4-like"/>
</dbReference>
<dbReference type="PIRSF" id="PIRSF001473">
    <property type="entry name" value="FK506-bp_FPR3"/>
    <property type="match status" value="1"/>
</dbReference>
<reference evidence="10 11" key="1">
    <citation type="submission" date="2018-06" db="EMBL/GenBank/DDBJ databases">
        <title>Complete Genomes of Monosporascus.</title>
        <authorList>
            <person name="Robinson A.J."/>
            <person name="Natvig D.O."/>
        </authorList>
    </citation>
    <scope>NUCLEOTIDE SEQUENCE [LARGE SCALE GENOMIC DNA]</scope>
    <source>
        <strain evidence="10 11">CBS 609.92</strain>
    </source>
</reference>
<feature type="domain" description="PPIase FKBP-type" evidence="9">
    <location>
        <begin position="407"/>
        <end position="493"/>
    </location>
</feature>
<dbReference type="PANTHER" id="PTHR43811:SF19">
    <property type="entry name" value="39 KDA FK506-BINDING NUCLEAR PROTEIN"/>
    <property type="match status" value="1"/>
</dbReference>
<dbReference type="SUPFAM" id="SSF54534">
    <property type="entry name" value="FKBP-like"/>
    <property type="match status" value="1"/>
</dbReference>
<keyword evidence="11" id="KW-1185">Reference proteome</keyword>
<feature type="region of interest" description="Disordered" evidence="8">
    <location>
        <begin position="230"/>
        <end position="304"/>
    </location>
</feature>
<proteinExistence type="inferred from homology"/>
<evidence type="ECO:0000256" key="4">
    <source>
        <dbReference type="ARBA" id="ARBA00011865"/>
    </source>
</evidence>
<feature type="region of interest" description="Disordered" evidence="8">
    <location>
        <begin position="316"/>
        <end position="357"/>
    </location>
</feature>
<keyword evidence="6 7" id="KW-0413">Isomerase</keyword>
<comment type="caution">
    <text evidence="10">The sequence shown here is derived from an EMBL/GenBank/DDBJ whole genome shotgun (WGS) entry which is preliminary data.</text>
</comment>
<evidence type="ECO:0000256" key="8">
    <source>
        <dbReference type="SAM" id="MobiDB-lite"/>
    </source>
</evidence>
<dbReference type="EC" id="5.2.1.8" evidence="7"/>
<feature type="region of interest" description="Disordered" evidence="8">
    <location>
        <begin position="76"/>
        <end position="180"/>
    </location>
</feature>
<dbReference type="InterPro" id="IPR041232">
    <property type="entry name" value="NPL"/>
</dbReference>
<feature type="compositionally biased region" description="Basic and acidic residues" evidence="8">
    <location>
        <begin position="340"/>
        <end position="357"/>
    </location>
</feature>
<evidence type="ECO:0000256" key="7">
    <source>
        <dbReference type="PROSITE-ProRule" id="PRU00277"/>
    </source>
</evidence>
<dbReference type="Proteomes" id="UP000294003">
    <property type="component" value="Unassembled WGS sequence"/>
</dbReference>
<feature type="compositionally biased region" description="Acidic residues" evidence="8">
    <location>
        <begin position="230"/>
        <end position="243"/>
    </location>
</feature>
<dbReference type="Gene3D" id="2.60.120.340">
    <property type="entry name" value="Nucleoplasmin core domain"/>
    <property type="match status" value="1"/>
</dbReference>